<dbReference type="InterPro" id="IPR027417">
    <property type="entry name" value="P-loop_NTPase"/>
</dbReference>
<feature type="transmembrane region" description="Helical" evidence="7">
    <location>
        <begin position="268"/>
        <end position="292"/>
    </location>
</feature>
<feature type="transmembrane region" description="Helical" evidence="7">
    <location>
        <begin position="154"/>
        <end position="173"/>
    </location>
</feature>
<evidence type="ECO:0000313" key="11">
    <source>
        <dbReference type="Proteomes" id="UP000838686"/>
    </source>
</evidence>
<dbReference type="PROSITE" id="PS50893">
    <property type="entry name" value="ABC_TRANSPORTER_2"/>
    <property type="match status" value="1"/>
</dbReference>
<evidence type="ECO:0000256" key="1">
    <source>
        <dbReference type="ARBA" id="ARBA00004651"/>
    </source>
</evidence>
<reference evidence="10" key="1">
    <citation type="submission" date="2022-01" db="EMBL/GenBank/DDBJ databases">
        <authorList>
            <person name="Criscuolo A."/>
        </authorList>
    </citation>
    <scope>NUCLEOTIDE SEQUENCE</scope>
    <source>
        <strain evidence="10">CIP111893</strain>
    </source>
</reference>
<keyword evidence="11" id="KW-1185">Reference proteome</keyword>
<evidence type="ECO:0000259" key="9">
    <source>
        <dbReference type="PROSITE" id="PS50929"/>
    </source>
</evidence>
<feature type="transmembrane region" description="Helical" evidence="7">
    <location>
        <begin position="237"/>
        <end position="256"/>
    </location>
</feature>
<dbReference type="InterPro" id="IPR003439">
    <property type="entry name" value="ABC_transporter-like_ATP-bd"/>
</dbReference>
<evidence type="ECO:0000256" key="6">
    <source>
        <dbReference type="ARBA" id="ARBA00023136"/>
    </source>
</evidence>
<dbReference type="PANTHER" id="PTHR24221">
    <property type="entry name" value="ATP-BINDING CASSETTE SUB-FAMILY B"/>
    <property type="match status" value="1"/>
</dbReference>
<evidence type="ECO:0000256" key="4">
    <source>
        <dbReference type="ARBA" id="ARBA00022840"/>
    </source>
</evidence>
<comment type="subcellular location">
    <subcellularLocation>
        <location evidence="1">Cell membrane</location>
        <topology evidence="1">Multi-pass membrane protein</topology>
    </subcellularLocation>
</comment>
<dbReference type="SUPFAM" id="SSF52540">
    <property type="entry name" value="P-loop containing nucleoside triphosphate hydrolases"/>
    <property type="match status" value="1"/>
</dbReference>
<feature type="domain" description="ABC transporter" evidence="8">
    <location>
        <begin position="330"/>
        <end position="562"/>
    </location>
</feature>
<evidence type="ECO:0000256" key="7">
    <source>
        <dbReference type="SAM" id="Phobius"/>
    </source>
</evidence>
<dbReference type="EMBL" id="CAKMMF010000025">
    <property type="protein sequence ID" value="CAH1215707.1"/>
    <property type="molecule type" value="Genomic_DNA"/>
</dbReference>
<keyword evidence="5 7" id="KW-1133">Transmembrane helix</keyword>
<keyword evidence="3" id="KW-0547">Nucleotide-binding</keyword>
<keyword evidence="4 10" id="KW-0067">ATP-binding</keyword>
<dbReference type="SMART" id="SM00382">
    <property type="entry name" value="AAA"/>
    <property type="match status" value="1"/>
</dbReference>
<evidence type="ECO:0000313" key="10">
    <source>
        <dbReference type="EMBL" id="CAH1215707.1"/>
    </source>
</evidence>
<dbReference type="InterPro" id="IPR036640">
    <property type="entry name" value="ABC1_TM_sf"/>
</dbReference>
<dbReference type="RefSeq" id="WP_236344352.1">
    <property type="nucleotide sequence ID" value="NZ_CAKMMF010000025.1"/>
</dbReference>
<dbReference type="Proteomes" id="UP000838686">
    <property type="component" value="Unassembled WGS sequence"/>
</dbReference>
<feature type="transmembrane region" description="Helical" evidence="7">
    <location>
        <begin position="128"/>
        <end position="148"/>
    </location>
</feature>
<dbReference type="SUPFAM" id="SSF90123">
    <property type="entry name" value="ABC transporter transmembrane region"/>
    <property type="match status" value="1"/>
</dbReference>
<dbReference type="InterPro" id="IPR003593">
    <property type="entry name" value="AAA+_ATPase"/>
</dbReference>
<keyword evidence="6 7" id="KW-0472">Membrane</keyword>
<feature type="transmembrane region" description="Helical" evidence="7">
    <location>
        <begin position="12"/>
        <end position="31"/>
    </location>
</feature>
<dbReference type="InterPro" id="IPR039421">
    <property type="entry name" value="Type_1_exporter"/>
</dbReference>
<dbReference type="Gene3D" id="3.40.50.300">
    <property type="entry name" value="P-loop containing nucleotide triphosphate hydrolases"/>
    <property type="match status" value="1"/>
</dbReference>
<dbReference type="InterPro" id="IPR011527">
    <property type="entry name" value="ABC1_TM_dom"/>
</dbReference>
<feature type="domain" description="ABC transmembrane type-1" evidence="9">
    <location>
        <begin position="14"/>
        <end position="297"/>
    </location>
</feature>
<evidence type="ECO:0000256" key="5">
    <source>
        <dbReference type="ARBA" id="ARBA00022989"/>
    </source>
</evidence>
<evidence type="ECO:0000256" key="3">
    <source>
        <dbReference type="ARBA" id="ARBA00022741"/>
    </source>
</evidence>
<dbReference type="PANTHER" id="PTHR24221:SF653">
    <property type="entry name" value="TRANSPORT ATP-BINDING PROTEIN CYDC"/>
    <property type="match status" value="1"/>
</dbReference>
<dbReference type="Pfam" id="PF00664">
    <property type="entry name" value="ABC_membrane"/>
    <property type="match status" value="1"/>
</dbReference>
<dbReference type="Pfam" id="PF00005">
    <property type="entry name" value="ABC_tran"/>
    <property type="match status" value="1"/>
</dbReference>
<comment type="caution">
    <text evidence="10">The sequence shown here is derived from an EMBL/GenBank/DDBJ whole genome shotgun (WGS) entry which is preliminary data.</text>
</comment>
<protein>
    <submittedName>
        <fullName evidence="10">ABC transporter ATP-binding protein</fullName>
    </submittedName>
</protein>
<gene>
    <name evidence="10" type="ORF">PAECIP111893_04010</name>
</gene>
<organism evidence="10 11">
    <name type="scientific">Paenibacillus plantiphilus</name>
    <dbReference type="NCBI Taxonomy" id="2905650"/>
    <lineage>
        <taxon>Bacteria</taxon>
        <taxon>Bacillati</taxon>
        <taxon>Bacillota</taxon>
        <taxon>Bacilli</taxon>
        <taxon>Bacillales</taxon>
        <taxon>Paenibacillaceae</taxon>
        <taxon>Paenibacillus</taxon>
    </lineage>
</organism>
<proteinExistence type="predicted"/>
<evidence type="ECO:0000259" key="8">
    <source>
        <dbReference type="PROSITE" id="PS50893"/>
    </source>
</evidence>
<accession>A0ABM9CLE8</accession>
<keyword evidence="2 7" id="KW-0812">Transmembrane</keyword>
<sequence>MLKKCLFMFKWMILIYVVLGFLVQFFIAFGIRTFQELVDKVVLSVSFNDVASYIVLYGALLAGAVIVNYLLEYPHTYLSNSILEKLKVMALSKVSKIDYSAYQNIGTGEMIKVIENGASAGMNIIHSFYLRILHELLPTIIFSLFFISLYNLNAMLIIAAGYVVIFFLNNLLLRMLYQIKSSLLESQEKMSKYSIRGFMELVVFRLNKRYEKEIRRLHNKADDIVKKSTQIRMIHESFFSIFALLVNIIKIFVLVYGVKSVLSGESSIGVIIALIMLIDQVYTPIAIFNVLYVDYKLNRVTYTRFEEFLNAPEDLNLEKGREVKSLNGNIEFKNVDFSYGDSRQLSNITFSVKQGSYIAIVGLSGSGKSTIIKLMLGLLKKKSGHVLYDGIDIDEIKLNSLYDHVSYISQEAPIFDTTIRENIVFDNEIADDQIYGILERVHLKEKVVSFPNRLDTMVGERGLKLSGGERQRLAFARIIAQQRNIVILDEPVSALDNITEKSIMNSMLKMFTGKTLIVIAHRLHFIKHVDKILLVKDGQIVDEGDFEYLINSSVYFQELWNRGVQNKSESNDC</sequence>
<dbReference type="CDD" id="cd07346">
    <property type="entry name" value="ABC_6TM_exporters"/>
    <property type="match status" value="1"/>
</dbReference>
<evidence type="ECO:0000256" key="2">
    <source>
        <dbReference type="ARBA" id="ARBA00022692"/>
    </source>
</evidence>
<dbReference type="GO" id="GO:0005524">
    <property type="term" value="F:ATP binding"/>
    <property type="evidence" value="ECO:0007669"/>
    <property type="project" value="UniProtKB-KW"/>
</dbReference>
<name>A0ABM9CLE8_9BACL</name>
<dbReference type="PROSITE" id="PS50929">
    <property type="entry name" value="ABC_TM1F"/>
    <property type="match status" value="1"/>
</dbReference>
<dbReference type="Gene3D" id="1.20.1560.10">
    <property type="entry name" value="ABC transporter type 1, transmembrane domain"/>
    <property type="match status" value="1"/>
</dbReference>
<feature type="transmembrane region" description="Helical" evidence="7">
    <location>
        <begin position="51"/>
        <end position="71"/>
    </location>
</feature>
<dbReference type="InterPro" id="IPR017871">
    <property type="entry name" value="ABC_transporter-like_CS"/>
</dbReference>
<dbReference type="PROSITE" id="PS00211">
    <property type="entry name" value="ABC_TRANSPORTER_1"/>
    <property type="match status" value="1"/>
</dbReference>